<feature type="domain" description="ANTAR" evidence="2">
    <location>
        <begin position="1"/>
        <end position="34"/>
    </location>
</feature>
<sequence>MGSHRLTEEQAFDVLRRNGQERNVKPRAVAPRVREEDRPTWRLPQHTF</sequence>
<gene>
    <name evidence="3" type="ORF">ACFYM3_23410</name>
</gene>
<reference evidence="3 4" key="1">
    <citation type="submission" date="2024-10" db="EMBL/GenBank/DDBJ databases">
        <title>The Natural Products Discovery Center: Release of the First 8490 Sequenced Strains for Exploring Actinobacteria Biosynthetic Diversity.</title>
        <authorList>
            <person name="Kalkreuter E."/>
            <person name="Kautsar S.A."/>
            <person name="Yang D."/>
            <person name="Bader C.D."/>
            <person name="Teijaro C.N."/>
            <person name="Fluegel L."/>
            <person name="Davis C.M."/>
            <person name="Simpson J.R."/>
            <person name="Lauterbach L."/>
            <person name="Steele A.D."/>
            <person name="Gui C."/>
            <person name="Meng S."/>
            <person name="Li G."/>
            <person name="Viehrig K."/>
            <person name="Ye F."/>
            <person name="Su P."/>
            <person name="Kiefer A.F."/>
            <person name="Nichols A."/>
            <person name="Cepeda A.J."/>
            <person name="Yan W."/>
            <person name="Fan B."/>
            <person name="Jiang Y."/>
            <person name="Adhikari A."/>
            <person name="Zheng C.-J."/>
            <person name="Schuster L."/>
            <person name="Cowan T.M."/>
            <person name="Smanski M.J."/>
            <person name="Chevrette M.G."/>
            <person name="De Carvalho L.P.S."/>
            <person name="Shen B."/>
        </authorList>
    </citation>
    <scope>NUCLEOTIDE SEQUENCE [LARGE SCALE GENOMIC DNA]</scope>
    <source>
        <strain evidence="3 4">NPDC007066</strain>
    </source>
</reference>
<proteinExistence type="predicted"/>
<dbReference type="InterPro" id="IPR005561">
    <property type="entry name" value="ANTAR"/>
</dbReference>
<dbReference type="Proteomes" id="UP001601288">
    <property type="component" value="Unassembled WGS sequence"/>
</dbReference>
<protein>
    <submittedName>
        <fullName evidence="3">ANTAR domain-containing protein</fullName>
    </submittedName>
</protein>
<evidence type="ECO:0000313" key="3">
    <source>
        <dbReference type="EMBL" id="MFE9227524.1"/>
    </source>
</evidence>
<dbReference type="Gene3D" id="1.10.10.10">
    <property type="entry name" value="Winged helix-like DNA-binding domain superfamily/Winged helix DNA-binding domain"/>
    <property type="match status" value="1"/>
</dbReference>
<name>A0ABW6LKG2_9ACTN</name>
<feature type="region of interest" description="Disordered" evidence="1">
    <location>
        <begin position="1"/>
        <end position="48"/>
    </location>
</feature>
<evidence type="ECO:0000313" key="4">
    <source>
        <dbReference type="Proteomes" id="UP001601288"/>
    </source>
</evidence>
<evidence type="ECO:0000259" key="2">
    <source>
        <dbReference type="PROSITE" id="PS50921"/>
    </source>
</evidence>
<dbReference type="EMBL" id="JBIAFP010000013">
    <property type="protein sequence ID" value="MFE9227524.1"/>
    <property type="molecule type" value="Genomic_DNA"/>
</dbReference>
<accession>A0ABW6LKG2</accession>
<dbReference type="RefSeq" id="WP_388388060.1">
    <property type="nucleotide sequence ID" value="NZ_JBEYGJ010000008.1"/>
</dbReference>
<dbReference type="InterPro" id="IPR036388">
    <property type="entry name" value="WH-like_DNA-bd_sf"/>
</dbReference>
<evidence type="ECO:0000256" key="1">
    <source>
        <dbReference type="SAM" id="MobiDB-lite"/>
    </source>
</evidence>
<feature type="compositionally biased region" description="Basic and acidic residues" evidence="1">
    <location>
        <begin position="1"/>
        <end position="24"/>
    </location>
</feature>
<dbReference type="Pfam" id="PF03861">
    <property type="entry name" value="ANTAR"/>
    <property type="match status" value="1"/>
</dbReference>
<dbReference type="PROSITE" id="PS50921">
    <property type="entry name" value="ANTAR"/>
    <property type="match status" value="1"/>
</dbReference>
<comment type="caution">
    <text evidence="3">The sequence shown here is derived from an EMBL/GenBank/DDBJ whole genome shotgun (WGS) entry which is preliminary data.</text>
</comment>
<organism evidence="3 4">
    <name type="scientific">Streptomyces massasporeus</name>
    <dbReference type="NCBI Taxonomy" id="67324"/>
    <lineage>
        <taxon>Bacteria</taxon>
        <taxon>Bacillati</taxon>
        <taxon>Actinomycetota</taxon>
        <taxon>Actinomycetes</taxon>
        <taxon>Kitasatosporales</taxon>
        <taxon>Streptomycetaceae</taxon>
        <taxon>Streptomyces</taxon>
    </lineage>
</organism>
<keyword evidence="4" id="KW-1185">Reference proteome</keyword>